<organism evidence="1">
    <name type="scientific">Arundo donax</name>
    <name type="common">Giant reed</name>
    <name type="synonym">Donax arundinaceus</name>
    <dbReference type="NCBI Taxonomy" id="35708"/>
    <lineage>
        <taxon>Eukaryota</taxon>
        <taxon>Viridiplantae</taxon>
        <taxon>Streptophyta</taxon>
        <taxon>Embryophyta</taxon>
        <taxon>Tracheophyta</taxon>
        <taxon>Spermatophyta</taxon>
        <taxon>Magnoliopsida</taxon>
        <taxon>Liliopsida</taxon>
        <taxon>Poales</taxon>
        <taxon>Poaceae</taxon>
        <taxon>PACMAD clade</taxon>
        <taxon>Arundinoideae</taxon>
        <taxon>Arundineae</taxon>
        <taxon>Arundo</taxon>
    </lineage>
</organism>
<name>A0A0A9HRM9_ARUDO</name>
<accession>A0A0A9HRM9</accession>
<dbReference type="EMBL" id="GBRH01159412">
    <property type="protein sequence ID" value="JAE38484.1"/>
    <property type="molecule type" value="Transcribed_RNA"/>
</dbReference>
<proteinExistence type="predicted"/>
<reference evidence="1" key="1">
    <citation type="submission" date="2014-09" db="EMBL/GenBank/DDBJ databases">
        <authorList>
            <person name="Magalhaes I.L.F."/>
            <person name="Oliveira U."/>
            <person name="Santos F.R."/>
            <person name="Vidigal T.H.D.A."/>
            <person name="Brescovit A.D."/>
            <person name="Santos A.J."/>
        </authorList>
    </citation>
    <scope>NUCLEOTIDE SEQUENCE</scope>
    <source>
        <tissue evidence="1">Shoot tissue taken approximately 20 cm above the soil surface</tissue>
    </source>
</reference>
<evidence type="ECO:0000313" key="1">
    <source>
        <dbReference type="EMBL" id="JAE38484.1"/>
    </source>
</evidence>
<protein>
    <submittedName>
        <fullName evidence="1">Uncharacterized protein</fullName>
    </submittedName>
</protein>
<sequence length="35" mass="3710">MIQALALVISEITGSRASGSMAIFPWGEFLTSPDL</sequence>
<reference evidence="1" key="2">
    <citation type="journal article" date="2015" name="Data Brief">
        <title>Shoot transcriptome of the giant reed, Arundo donax.</title>
        <authorList>
            <person name="Barrero R.A."/>
            <person name="Guerrero F.D."/>
            <person name="Moolhuijzen P."/>
            <person name="Goolsby J.A."/>
            <person name="Tidwell J."/>
            <person name="Bellgard S.E."/>
            <person name="Bellgard M.I."/>
        </authorList>
    </citation>
    <scope>NUCLEOTIDE SEQUENCE</scope>
    <source>
        <tissue evidence="1">Shoot tissue taken approximately 20 cm above the soil surface</tissue>
    </source>
</reference>
<dbReference type="AlphaFoldDB" id="A0A0A9HRM9"/>